<comment type="similarity">
    <text evidence="1">Belongs to the C/M/P thioester hydrolase family.</text>
</comment>
<feature type="domain" description="Acyl-CoA thioesterase-like N-terminal HotDog" evidence="4">
    <location>
        <begin position="29"/>
        <end position="107"/>
    </location>
</feature>
<keyword evidence="5" id="KW-0614">Plasmid</keyword>
<dbReference type="RefSeq" id="WP_280736235.1">
    <property type="nucleotide sequence ID" value="NZ_CP120369.1"/>
</dbReference>
<sequence>MPPRTVDICEVLSLDMVEPNVFLGASPKDSWQPIFGGQLIGQSIVAACRTVEGRIPHSLHAYFIRPGDAEIPITYKVETIRDGKNHSIRRVAATQANRTIFSTDISFHRGDSGFFDHQQAMADVLPPEKLTTEELSDDPVITEIPENIRRWYQPDQPVVLPDRIIEARPVEIRRFAGHKIEDGRIHYWIKPATNLPDDAALHICALALASDWALLDAVLTRYGPSLFDEGTQSASLDHAMWFHRPFRADEWLLYAMDSPSAQGSRGFTRGLIYRRDGTLVASVAQEGLLRVNR</sequence>
<dbReference type="InterPro" id="IPR003703">
    <property type="entry name" value="Acyl_CoA_thio"/>
</dbReference>
<dbReference type="InterPro" id="IPR049449">
    <property type="entry name" value="TesB_ACOT8-like_N"/>
</dbReference>
<evidence type="ECO:0000313" key="5">
    <source>
        <dbReference type="EMBL" id="WEX85324.1"/>
    </source>
</evidence>
<dbReference type="PANTHER" id="PTHR11066">
    <property type="entry name" value="ACYL-COA THIOESTERASE"/>
    <property type="match status" value="1"/>
</dbReference>
<dbReference type="Proteomes" id="UP001235547">
    <property type="component" value="Plasmid unnamed"/>
</dbReference>
<protein>
    <submittedName>
        <fullName evidence="5">Acyl-CoA thioesterase II</fullName>
    </submittedName>
</protein>
<geneLocation type="plasmid" evidence="5 6">
    <name>unnamed</name>
</geneLocation>
<dbReference type="CDD" id="cd03444">
    <property type="entry name" value="Thioesterase_II_repeat1"/>
    <property type="match status" value="1"/>
</dbReference>
<dbReference type="Gene3D" id="2.40.160.210">
    <property type="entry name" value="Acyl-CoA thioesterase, double hotdog domain"/>
    <property type="match status" value="1"/>
</dbReference>
<reference evidence="5 6" key="1">
    <citation type="submission" date="2023-03" db="EMBL/GenBank/DDBJ databases">
        <authorList>
            <person name="Kaur S."/>
            <person name="Espinosa-Saiz D."/>
            <person name="Velazquez E."/>
            <person name="Menendez E."/>
            <person name="diCenzo G.C."/>
        </authorList>
    </citation>
    <scope>NUCLEOTIDE SEQUENCE [LARGE SCALE GENOMIC DNA]</scope>
    <source>
        <strain evidence="5 6">LMG 27395</strain>
        <plasmid evidence="5 6">unnamed</plasmid>
    </source>
</reference>
<dbReference type="Pfam" id="PF13622">
    <property type="entry name" value="4HBT_3"/>
    <property type="match status" value="1"/>
</dbReference>
<evidence type="ECO:0000313" key="6">
    <source>
        <dbReference type="Proteomes" id="UP001235547"/>
    </source>
</evidence>
<accession>A0ABY8D369</accession>
<keyword evidence="6" id="KW-1185">Reference proteome</keyword>
<dbReference type="InterPro" id="IPR042171">
    <property type="entry name" value="Acyl-CoA_hotdog"/>
</dbReference>
<dbReference type="InterPro" id="IPR029069">
    <property type="entry name" value="HotDog_dom_sf"/>
</dbReference>
<dbReference type="PANTHER" id="PTHR11066:SF34">
    <property type="entry name" value="ACYL-COENZYME A THIOESTERASE 8"/>
    <property type="match status" value="1"/>
</dbReference>
<dbReference type="CDD" id="cd03445">
    <property type="entry name" value="Thioesterase_II_repeat2"/>
    <property type="match status" value="1"/>
</dbReference>
<dbReference type="EMBL" id="CP120372">
    <property type="protein sequence ID" value="WEX85324.1"/>
    <property type="molecule type" value="Genomic_DNA"/>
</dbReference>
<proteinExistence type="inferred from homology"/>
<dbReference type="SUPFAM" id="SSF54637">
    <property type="entry name" value="Thioesterase/thiol ester dehydrase-isomerase"/>
    <property type="match status" value="2"/>
</dbReference>
<feature type="domain" description="Acyl-CoA thioesterase 2 C-terminal" evidence="3">
    <location>
        <begin position="163"/>
        <end position="288"/>
    </location>
</feature>
<evidence type="ECO:0000259" key="3">
    <source>
        <dbReference type="Pfam" id="PF02551"/>
    </source>
</evidence>
<gene>
    <name evidence="5" type="ORF">PYH38_006221</name>
</gene>
<keyword evidence="2" id="KW-0378">Hydrolase</keyword>
<dbReference type="Pfam" id="PF02551">
    <property type="entry name" value="Acyl_CoA_thio"/>
    <property type="match status" value="1"/>
</dbReference>
<dbReference type="InterPro" id="IPR025652">
    <property type="entry name" value="TesB_C"/>
</dbReference>
<evidence type="ECO:0000256" key="1">
    <source>
        <dbReference type="ARBA" id="ARBA00006538"/>
    </source>
</evidence>
<name>A0ABY8D369_9HYPH</name>
<evidence type="ECO:0000259" key="4">
    <source>
        <dbReference type="Pfam" id="PF13622"/>
    </source>
</evidence>
<organism evidence="5 6">
    <name type="scientific">Sinorhizobium numidicum</name>
    <dbReference type="NCBI Taxonomy" id="680248"/>
    <lineage>
        <taxon>Bacteria</taxon>
        <taxon>Pseudomonadati</taxon>
        <taxon>Pseudomonadota</taxon>
        <taxon>Alphaproteobacteria</taxon>
        <taxon>Hyphomicrobiales</taxon>
        <taxon>Rhizobiaceae</taxon>
        <taxon>Sinorhizobium/Ensifer group</taxon>
        <taxon>Sinorhizobium</taxon>
    </lineage>
</organism>
<evidence type="ECO:0000256" key="2">
    <source>
        <dbReference type="ARBA" id="ARBA00022801"/>
    </source>
</evidence>